<dbReference type="RefSeq" id="WP_128632135.1">
    <property type="nucleotide sequence ID" value="NZ_RRCN01000001.1"/>
</dbReference>
<dbReference type="InterPro" id="IPR000253">
    <property type="entry name" value="FHA_dom"/>
</dbReference>
<evidence type="ECO:0000256" key="2">
    <source>
        <dbReference type="SAM" id="Phobius"/>
    </source>
</evidence>
<dbReference type="Gene3D" id="2.60.200.20">
    <property type="match status" value="1"/>
</dbReference>
<dbReference type="InterPro" id="IPR008984">
    <property type="entry name" value="SMAD_FHA_dom_sf"/>
</dbReference>
<keyword evidence="2" id="KW-1133">Transmembrane helix</keyword>
<dbReference type="CDD" id="cd00060">
    <property type="entry name" value="FHA"/>
    <property type="match status" value="1"/>
</dbReference>
<name>A0A3P3U2F7_9BACL</name>
<dbReference type="InterPro" id="IPR045962">
    <property type="entry name" value="DUF6382"/>
</dbReference>
<dbReference type="Proteomes" id="UP000267017">
    <property type="component" value="Unassembled WGS sequence"/>
</dbReference>
<evidence type="ECO:0000313" key="4">
    <source>
        <dbReference type="EMBL" id="RRJ64320.1"/>
    </source>
</evidence>
<evidence type="ECO:0000259" key="3">
    <source>
        <dbReference type="PROSITE" id="PS50006"/>
    </source>
</evidence>
<dbReference type="PROSITE" id="PS50006">
    <property type="entry name" value="FHA_DOMAIN"/>
    <property type="match status" value="1"/>
</dbReference>
<dbReference type="Pfam" id="PF19909">
    <property type="entry name" value="DUF6382"/>
    <property type="match status" value="1"/>
</dbReference>
<dbReference type="AlphaFoldDB" id="A0A3P3U2F7"/>
<feature type="transmembrane region" description="Helical" evidence="2">
    <location>
        <begin position="302"/>
        <end position="328"/>
    </location>
</feature>
<accession>A0A3P3U2F7</accession>
<protein>
    <submittedName>
        <fullName evidence="4">FHA domain-containing protein</fullName>
    </submittedName>
</protein>
<gene>
    <name evidence="4" type="ORF">EHV15_16355</name>
</gene>
<comment type="caution">
    <text evidence="4">The sequence shown here is derived from an EMBL/GenBank/DDBJ whole genome shotgun (WGS) entry which is preliminary data.</text>
</comment>
<dbReference type="OrthoDB" id="9783862at2"/>
<sequence length="512" mass="56586">MRKQLQTDFVRDGGIYMIIKAEEGLRSEELSRVQRDMLAAVPVPSLLRLDIREVDFEVSLHYDITGKKMLSHCLKSDKIGMSEFYGLLLQVVTVLDDCKKYMLSSANVLLDEEHIFVEELLSCGVFHFAYVPLKDAPTAVPLSQTLLALITRMLVSVSRVEGNGIQQIISFCGSEEHFSLPQLKKMLLELLTEAEQIEGNPLSPEETPWSKLPQSGPNQEKDELKSSHTVIKEYLPDGFLPGYAPEIPGAASANPGREQWPGLEEEEAKPKARITPTSCILGAILLDALCWKFLYLDRPWNIGLYICLAATFLLAGAACLICSGKLSFPQSGSGRKQLETSNDAQPDALEPLEFGVSAKRDSPIPQAHRFEQEAGTGDGGKAEDAELVQPATMLLNKSMLSGASKSSFVPRYYLERFNEDGASPERVTLKPGSFVIGRSEDMAQYVEHTPGVSRAHVEVMVTPKKCCLKDLGSRNGTRFNGELIAPYKEYELETGDVFTLADVSFKFGKELL</sequence>
<keyword evidence="5" id="KW-1185">Reference proteome</keyword>
<dbReference type="EMBL" id="RRCN01000001">
    <property type="protein sequence ID" value="RRJ64320.1"/>
    <property type="molecule type" value="Genomic_DNA"/>
</dbReference>
<keyword evidence="2" id="KW-0812">Transmembrane</keyword>
<evidence type="ECO:0000256" key="1">
    <source>
        <dbReference type="SAM" id="MobiDB-lite"/>
    </source>
</evidence>
<dbReference type="SUPFAM" id="SSF49879">
    <property type="entry name" value="SMAD/FHA domain"/>
    <property type="match status" value="1"/>
</dbReference>
<reference evidence="4 5" key="1">
    <citation type="submission" date="2018-11" db="EMBL/GenBank/DDBJ databases">
        <title>Genome sequencing of Paenibacillus sp. KCOM 3021 (= ChDC PVNT-B20).</title>
        <authorList>
            <person name="Kook J.-K."/>
            <person name="Park S.-N."/>
            <person name="Lim Y.K."/>
        </authorList>
    </citation>
    <scope>NUCLEOTIDE SEQUENCE [LARGE SCALE GENOMIC DNA]</scope>
    <source>
        <strain evidence="4 5">KCOM 3021</strain>
    </source>
</reference>
<proteinExistence type="predicted"/>
<feature type="region of interest" description="Disordered" evidence="1">
    <location>
        <begin position="250"/>
        <end position="269"/>
    </location>
</feature>
<evidence type="ECO:0000313" key="5">
    <source>
        <dbReference type="Proteomes" id="UP000267017"/>
    </source>
</evidence>
<keyword evidence="2" id="KW-0472">Membrane</keyword>
<dbReference type="Pfam" id="PF00498">
    <property type="entry name" value="FHA"/>
    <property type="match status" value="1"/>
</dbReference>
<feature type="domain" description="FHA" evidence="3">
    <location>
        <begin position="434"/>
        <end position="484"/>
    </location>
</feature>
<feature type="region of interest" description="Disordered" evidence="1">
    <location>
        <begin position="199"/>
        <end position="223"/>
    </location>
</feature>
<organism evidence="4 5">
    <name type="scientific">Paenibacillus oralis</name>
    <dbReference type="NCBI Taxonomy" id="2490856"/>
    <lineage>
        <taxon>Bacteria</taxon>
        <taxon>Bacillati</taxon>
        <taxon>Bacillota</taxon>
        <taxon>Bacilli</taxon>
        <taxon>Bacillales</taxon>
        <taxon>Paenibacillaceae</taxon>
        <taxon>Paenibacillus</taxon>
    </lineage>
</organism>